<accession>A0A4Y8PBN4</accession>
<evidence type="ECO:0000313" key="2">
    <source>
        <dbReference type="Proteomes" id="UP000297713"/>
    </source>
</evidence>
<sequence>MIIGEPLNQPFTHKSGNFGSSLQIKRDYLYQKVEKEVLMNNSSRRIHALLLALALVFWKRKRRA</sequence>
<proteinExistence type="predicted"/>
<dbReference type="EMBL" id="LXQC01000140">
    <property type="protein sequence ID" value="TFE68491.1"/>
    <property type="molecule type" value="Genomic_DNA"/>
</dbReference>
<evidence type="ECO:0000313" key="1">
    <source>
        <dbReference type="EMBL" id="TFE68491.1"/>
    </source>
</evidence>
<comment type="caution">
    <text evidence="1">The sequence shown here is derived from an EMBL/GenBank/DDBJ whole genome shotgun (WGS) entry which is preliminary data.</text>
</comment>
<name>A0A4Y8PBN4_9BACT</name>
<dbReference type="AlphaFoldDB" id="A0A4Y8PBN4"/>
<reference evidence="1 2" key="1">
    <citation type="submission" date="2016-05" db="EMBL/GenBank/DDBJ databases">
        <title>Diversity and Homogeneity among Thermoacidophilic Verrucomicrobia Methanotrophs Linked with Geographical Origin.</title>
        <authorList>
            <person name="Erikstad H.-A."/>
            <person name="Smestad N.B."/>
            <person name="Ceballos R.M."/>
            <person name="Birkeland N.-K."/>
        </authorList>
    </citation>
    <scope>NUCLEOTIDE SEQUENCE [LARGE SCALE GENOMIC DNA]</scope>
    <source>
        <strain evidence="1 2">Phi</strain>
    </source>
</reference>
<dbReference type="Proteomes" id="UP000297713">
    <property type="component" value="Unassembled WGS sequence"/>
</dbReference>
<protein>
    <submittedName>
        <fullName evidence="1">Uncharacterized protein</fullName>
    </submittedName>
</protein>
<keyword evidence="2" id="KW-1185">Reference proteome</keyword>
<gene>
    <name evidence="1" type="ORF">A7Q10_08345</name>
</gene>
<organism evidence="1 2">
    <name type="scientific">Methylacidiphilum caldifontis</name>
    <dbReference type="NCBI Taxonomy" id="2795386"/>
    <lineage>
        <taxon>Bacteria</taxon>
        <taxon>Pseudomonadati</taxon>
        <taxon>Verrucomicrobiota</taxon>
        <taxon>Methylacidiphilae</taxon>
        <taxon>Methylacidiphilales</taxon>
        <taxon>Methylacidiphilaceae</taxon>
        <taxon>Methylacidiphilum (ex Ratnadevi et al. 2023)</taxon>
    </lineage>
</organism>